<dbReference type="PANTHER" id="PTHR33695">
    <property type="entry name" value="LIPOPROTEIN SIGNAL PEPTIDASE"/>
    <property type="match status" value="1"/>
</dbReference>
<dbReference type="InterPro" id="IPR001872">
    <property type="entry name" value="Peptidase_A8"/>
</dbReference>
<evidence type="ECO:0000256" key="7">
    <source>
        <dbReference type="ARBA" id="ARBA00022989"/>
    </source>
</evidence>
<evidence type="ECO:0000256" key="1">
    <source>
        <dbReference type="ARBA" id="ARBA00006139"/>
    </source>
</evidence>
<sequence length="174" mass="19676">MPSALSDATFHPRRAAVWPWLVVSLIVILADQLSKAWVRQVLPLDSSRPVTDFFNLVYIHNPGAAFSFLASAPGWQRWFFTGLSLAASAFIVWLMFKNRGKALFSLGLAFILGGAMGNVIDRVLWGKVTDFLDFYLTLNGRQWHWPAFNLADSAIFIGAVLLIVDEFRRSRRHH</sequence>
<evidence type="ECO:0000256" key="11">
    <source>
        <dbReference type="RuleBase" id="RU004181"/>
    </source>
</evidence>
<feature type="transmembrane region" description="Helical" evidence="9">
    <location>
        <begin position="145"/>
        <end position="164"/>
    </location>
</feature>
<dbReference type="UniPathway" id="UPA00665"/>
<keyword evidence="3 9" id="KW-0645">Protease</keyword>
<feature type="transmembrane region" description="Helical" evidence="9">
    <location>
        <begin position="103"/>
        <end position="125"/>
    </location>
</feature>
<dbReference type="RefSeq" id="WP_055450943.1">
    <property type="nucleotide sequence ID" value="NZ_CYHF01000007.1"/>
</dbReference>
<comment type="similarity">
    <text evidence="1 9 11">Belongs to the peptidase A8 family.</text>
</comment>
<feature type="active site" evidence="9">
    <location>
        <position position="130"/>
    </location>
</feature>
<comment type="subcellular location">
    <subcellularLocation>
        <location evidence="9">Cell membrane</location>
        <topology evidence="9">Multi-pass membrane protein</topology>
    </subcellularLocation>
</comment>
<evidence type="ECO:0000256" key="3">
    <source>
        <dbReference type="ARBA" id="ARBA00022670"/>
    </source>
</evidence>
<evidence type="ECO:0000313" key="13">
    <source>
        <dbReference type="Proteomes" id="UP000183649"/>
    </source>
</evidence>
<proteinExistence type="inferred from homology"/>
<keyword evidence="4 9" id="KW-0812">Transmembrane</keyword>
<keyword evidence="5 9" id="KW-0064">Aspartyl protease</keyword>
<name>A0A0K6I4N6_9BURK</name>
<evidence type="ECO:0000256" key="5">
    <source>
        <dbReference type="ARBA" id="ARBA00022750"/>
    </source>
</evidence>
<evidence type="ECO:0000256" key="10">
    <source>
        <dbReference type="RuleBase" id="RU000594"/>
    </source>
</evidence>
<dbReference type="PANTHER" id="PTHR33695:SF1">
    <property type="entry name" value="LIPOPROTEIN SIGNAL PEPTIDASE"/>
    <property type="match status" value="1"/>
</dbReference>
<dbReference type="Proteomes" id="UP000183649">
    <property type="component" value="Unassembled WGS sequence"/>
</dbReference>
<dbReference type="EC" id="3.4.23.36" evidence="9"/>
<dbReference type="PRINTS" id="PR00781">
    <property type="entry name" value="LIPOSIGPTASE"/>
</dbReference>
<organism evidence="12 13">
    <name type="scientific">Thiomonas bhubaneswarensis</name>
    <dbReference type="NCBI Taxonomy" id="339866"/>
    <lineage>
        <taxon>Bacteria</taxon>
        <taxon>Pseudomonadati</taxon>
        <taxon>Pseudomonadota</taxon>
        <taxon>Betaproteobacteria</taxon>
        <taxon>Burkholderiales</taxon>
        <taxon>Thiomonas</taxon>
    </lineage>
</organism>
<evidence type="ECO:0000256" key="2">
    <source>
        <dbReference type="ARBA" id="ARBA00022475"/>
    </source>
</evidence>
<keyword evidence="7 9" id="KW-1133">Transmembrane helix</keyword>
<evidence type="ECO:0000256" key="6">
    <source>
        <dbReference type="ARBA" id="ARBA00022801"/>
    </source>
</evidence>
<dbReference type="GO" id="GO:0006508">
    <property type="term" value="P:proteolysis"/>
    <property type="evidence" value="ECO:0007669"/>
    <property type="project" value="UniProtKB-KW"/>
</dbReference>
<evidence type="ECO:0000256" key="4">
    <source>
        <dbReference type="ARBA" id="ARBA00022692"/>
    </source>
</evidence>
<feature type="active site" evidence="9">
    <location>
        <position position="152"/>
    </location>
</feature>
<dbReference type="AlphaFoldDB" id="A0A0K6I4N6"/>
<dbReference type="STRING" id="339866.GCA_001418255_02066"/>
<dbReference type="EMBL" id="CYHF01000007">
    <property type="protein sequence ID" value="CUA98262.1"/>
    <property type="molecule type" value="Genomic_DNA"/>
</dbReference>
<keyword evidence="13" id="KW-1185">Reference proteome</keyword>
<accession>A0A0K6I4N6</accession>
<comment type="catalytic activity">
    <reaction evidence="9 10">
        <text>Release of signal peptides from bacterial membrane prolipoproteins. Hydrolyzes -Xaa-Yaa-Zaa-|-(S,diacylglyceryl)Cys-, in which Xaa is hydrophobic (preferably Leu), and Yaa (Ala or Ser) and Zaa (Gly or Ala) have small, neutral side chains.</text>
        <dbReference type="EC" id="3.4.23.36"/>
    </reaction>
</comment>
<dbReference type="HAMAP" id="MF_00161">
    <property type="entry name" value="LspA"/>
    <property type="match status" value="1"/>
</dbReference>
<gene>
    <name evidence="9" type="primary">lspA</name>
    <name evidence="12" type="ORF">Ga0061069_10727</name>
</gene>
<protein>
    <recommendedName>
        <fullName evidence="9">Lipoprotein signal peptidase</fullName>
        <ecNumber evidence="9">3.4.23.36</ecNumber>
    </recommendedName>
    <alternativeName>
        <fullName evidence="9">Prolipoprotein signal peptidase</fullName>
    </alternativeName>
    <alternativeName>
        <fullName evidence="9">Signal peptidase II</fullName>
        <shortName evidence="9">SPase II</shortName>
    </alternativeName>
</protein>
<evidence type="ECO:0000313" key="12">
    <source>
        <dbReference type="EMBL" id="CUA98262.1"/>
    </source>
</evidence>
<dbReference type="PROSITE" id="PS00855">
    <property type="entry name" value="SPASE_II"/>
    <property type="match status" value="1"/>
</dbReference>
<comment type="caution">
    <text evidence="9">Lacks conserved residue(s) required for the propagation of feature annotation.</text>
</comment>
<dbReference type="GO" id="GO:0005886">
    <property type="term" value="C:plasma membrane"/>
    <property type="evidence" value="ECO:0007669"/>
    <property type="project" value="UniProtKB-SubCell"/>
</dbReference>
<feature type="transmembrane region" description="Helical" evidence="9">
    <location>
        <begin position="78"/>
        <end position="96"/>
    </location>
</feature>
<keyword evidence="8 9" id="KW-0472">Membrane</keyword>
<dbReference type="NCBIfam" id="TIGR00077">
    <property type="entry name" value="lspA"/>
    <property type="match status" value="1"/>
</dbReference>
<comment type="function">
    <text evidence="9 10">This protein specifically catalyzes the removal of signal peptides from prolipoproteins.</text>
</comment>
<comment type="pathway">
    <text evidence="9">Protein modification; lipoprotein biosynthesis (signal peptide cleavage).</text>
</comment>
<evidence type="ECO:0000256" key="8">
    <source>
        <dbReference type="ARBA" id="ARBA00023136"/>
    </source>
</evidence>
<keyword evidence="2 9" id="KW-1003">Cell membrane</keyword>
<dbReference type="Pfam" id="PF01252">
    <property type="entry name" value="Peptidase_A8"/>
    <property type="match status" value="1"/>
</dbReference>
<reference evidence="13" key="1">
    <citation type="submission" date="2015-08" db="EMBL/GenBank/DDBJ databases">
        <authorList>
            <person name="Varghese N."/>
        </authorList>
    </citation>
    <scope>NUCLEOTIDE SEQUENCE [LARGE SCALE GENOMIC DNA]</scope>
    <source>
        <strain evidence="13">DSM 18181</strain>
    </source>
</reference>
<dbReference type="GO" id="GO:0004190">
    <property type="term" value="F:aspartic-type endopeptidase activity"/>
    <property type="evidence" value="ECO:0007669"/>
    <property type="project" value="UniProtKB-UniRule"/>
</dbReference>
<keyword evidence="6 9" id="KW-0378">Hydrolase</keyword>
<dbReference type="OrthoDB" id="9810259at2"/>
<evidence type="ECO:0000256" key="9">
    <source>
        <dbReference type="HAMAP-Rule" id="MF_00161"/>
    </source>
</evidence>